<organism evidence="10 11">
    <name type="scientific">Blattamonas nauphoetae</name>
    <dbReference type="NCBI Taxonomy" id="2049346"/>
    <lineage>
        <taxon>Eukaryota</taxon>
        <taxon>Metamonada</taxon>
        <taxon>Preaxostyla</taxon>
        <taxon>Oxymonadida</taxon>
        <taxon>Blattamonas</taxon>
    </lineage>
</organism>
<dbReference type="InterPro" id="IPR000217">
    <property type="entry name" value="Tubulin"/>
</dbReference>
<dbReference type="InterPro" id="IPR023123">
    <property type="entry name" value="Tubulin_C"/>
</dbReference>
<evidence type="ECO:0000256" key="3">
    <source>
        <dbReference type="ARBA" id="ARBA00022490"/>
    </source>
</evidence>
<comment type="subcellular location">
    <subcellularLocation>
        <location evidence="1">Cytoplasm</location>
        <location evidence="1">Cytoskeleton</location>
        <location evidence="1">Microtubule organizing center</location>
    </subcellularLocation>
</comment>
<keyword evidence="5" id="KW-0547">Nucleotide-binding</keyword>
<evidence type="ECO:0000256" key="1">
    <source>
        <dbReference type="ARBA" id="ARBA00004267"/>
    </source>
</evidence>
<dbReference type="EMBL" id="JARBJD010000333">
    <property type="protein sequence ID" value="KAK2943691.1"/>
    <property type="molecule type" value="Genomic_DNA"/>
</dbReference>
<gene>
    <name evidence="10" type="ORF">BLNAU_21394</name>
</gene>
<evidence type="ECO:0000256" key="6">
    <source>
        <dbReference type="ARBA" id="ARBA00023134"/>
    </source>
</evidence>
<dbReference type="InterPro" id="IPR008280">
    <property type="entry name" value="Tub_FtsZ_C"/>
</dbReference>
<dbReference type="InterPro" id="IPR037103">
    <property type="entry name" value="Tubulin/FtsZ-like_C"/>
</dbReference>
<dbReference type="CDD" id="cd02188">
    <property type="entry name" value="gamma_tubulin"/>
    <property type="match status" value="1"/>
</dbReference>
<dbReference type="Pfam" id="PF03953">
    <property type="entry name" value="Tubulin_C"/>
    <property type="match status" value="1"/>
</dbReference>
<protein>
    <submittedName>
        <fullName evidence="10">Tubulin gamma-1 chain</fullName>
    </submittedName>
</protein>
<comment type="caution">
    <text evidence="10">The sequence shown here is derived from an EMBL/GenBank/DDBJ whole genome shotgun (WGS) entry which is preliminary data.</text>
</comment>
<dbReference type="Gene3D" id="3.40.50.1440">
    <property type="entry name" value="Tubulin/FtsZ, GTPase domain"/>
    <property type="match status" value="1"/>
</dbReference>
<evidence type="ECO:0000313" key="11">
    <source>
        <dbReference type="Proteomes" id="UP001281761"/>
    </source>
</evidence>
<dbReference type="Gene3D" id="1.10.287.600">
    <property type="entry name" value="Helix hairpin bin"/>
    <property type="match status" value="1"/>
</dbReference>
<dbReference type="PRINTS" id="PR01161">
    <property type="entry name" value="TUBULIN"/>
</dbReference>
<evidence type="ECO:0000259" key="9">
    <source>
        <dbReference type="SMART" id="SM00865"/>
    </source>
</evidence>
<evidence type="ECO:0000256" key="4">
    <source>
        <dbReference type="ARBA" id="ARBA00022701"/>
    </source>
</evidence>
<dbReference type="InterPro" id="IPR036525">
    <property type="entry name" value="Tubulin/FtsZ_GTPase_sf"/>
</dbReference>
<sequence length="417" mass="46832">MSAEHGISNEGVVDHPEVQANDRKDVFFYQADDDRYVPRSILIDLEDKVLNTIRTSEMSRFYNSENFFAPNTSGQGGAGNLWSSGYDQAHESHSELFDIIDREAEGCDRGTGSGYGSYLLEKLNERYPDKLIQTYSVFPTPDSPDVVVQTYNSILAMQRLIQHADATVVLDNGALNRIAVNSLKLKQPTVNDLNEFISTVMVSSTATVRFPGYMYNDLGGIIASLVPTPRCHFLMTSYTPLASRNAQQIMDKTSVHGVIRRLLQPENLMVSCPRSKGVYASILNIIQSGKETSSDIDQTEIHKSLQQLRADQRIQFVPWCPTSIQVSVAKRSPYIKPSKHVSGLMLANHTSINTLFEKIVGQYSKMMERKGFLHRYEESQVIKTNPQEFEECGETVSLLISEYQQMEQPSYGSLSPM</sequence>
<feature type="domain" description="Tubulin/FtsZ 2-layer sandwich" evidence="9">
    <location>
        <begin position="214"/>
        <end position="361"/>
    </location>
</feature>
<keyword evidence="6" id="KW-0342">GTP-binding</keyword>
<evidence type="ECO:0000259" key="8">
    <source>
        <dbReference type="SMART" id="SM00864"/>
    </source>
</evidence>
<dbReference type="Pfam" id="PF00091">
    <property type="entry name" value="Tubulin"/>
    <property type="match status" value="1"/>
</dbReference>
<dbReference type="PANTHER" id="PTHR11588">
    <property type="entry name" value="TUBULIN"/>
    <property type="match status" value="1"/>
</dbReference>
<dbReference type="Proteomes" id="UP001281761">
    <property type="component" value="Unassembled WGS sequence"/>
</dbReference>
<evidence type="ECO:0000256" key="2">
    <source>
        <dbReference type="ARBA" id="ARBA00009636"/>
    </source>
</evidence>
<feature type="domain" description="Tubulin/FtsZ GTPase" evidence="8">
    <location>
        <begin position="24"/>
        <end position="212"/>
    </location>
</feature>
<keyword evidence="3" id="KW-0963">Cytoplasm</keyword>
<accession>A0ABQ9WZ51</accession>
<dbReference type="InterPro" id="IPR003008">
    <property type="entry name" value="Tubulin_FtsZ_GTPase"/>
</dbReference>
<dbReference type="Gene3D" id="3.30.1330.20">
    <property type="entry name" value="Tubulin/FtsZ, C-terminal domain"/>
    <property type="match status" value="1"/>
</dbReference>
<dbReference type="SUPFAM" id="SSF52490">
    <property type="entry name" value="Tubulin nucleotide-binding domain-like"/>
    <property type="match status" value="1"/>
</dbReference>
<keyword evidence="11" id="KW-1185">Reference proteome</keyword>
<evidence type="ECO:0000256" key="7">
    <source>
        <dbReference type="ARBA" id="ARBA00023212"/>
    </source>
</evidence>
<keyword evidence="4" id="KW-0493">Microtubule</keyword>
<reference evidence="10 11" key="1">
    <citation type="journal article" date="2022" name="bioRxiv">
        <title>Genomics of Preaxostyla Flagellates Illuminates Evolutionary Transitions and the Path Towards Mitochondrial Loss.</title>
        <authorList>
            <person name="Novak L.V.F."/>
            <person name="Treitli S.C."/>
            <person name="Pyrih J."/>
            <person name="Halakuc P."/>
            <person name="Pipaliya S.V."/>
            <person name="Vacek V."/>
            <person name="Brzon O."/>
            <person name="Soukal P."/>
            <person name="Eme L."/>
            <person name="Dacks J.B."/>
            <person name="Karnkowska A."/>
            <person name="Elias M."/>
            <person name="Hampl V."/>
        </authorList>
    </citation>
    <scope>NUCLEOTIDE SEQUENCE [LARGE SCALE GENOMIC DNA]</scope>
    <source>
        <strain evidence="10">NAU3</strain>
        <tissue evidence="10">Gut</tissue>
    </source>
</reference>
<keyword evidence="7" id="KW-0206">Cytoskeleton</keyword>
<dbReference type="SMART" id="SM00865">
    <property type="entry name" value="Tubulin_C"/>
    <property type="match status" value="1"/>
</dbReference>
<dbReference type="InterPro" id="IPR018316">
    <property type="entry name" value="Tubulin/FtsZ_2-layer-sand-dom"/>
</dbReference>
<comment type="similarity">
    <text evidence="2">Belongs to the tubulin family.</text>
</comment>
<name>A0ABQ9WZ51_9EUKA</name>
<proteinExistence type="inferred from homology"/>
<dbReference type="InterPro" id="IPR002454">
    <property type="entry name" value="Gamma_tubulin"/>
</dbReference>
<evidence type="ECO:0000313" key="10">
    <source>
        <dbReference type="EMBL" id="KAK2943691.1"/>
    </source>
</evidence>
<dbReference type="PRINTS" id="PR01164">
    <property type="entry name" value="GAMMATUBULIN"/>
</dbReference>
<dbReference type="SMART" id="SM00864">
    <property type="entry name" value="Tubulin"/>
    <property type="match status" value="1"/>
</dbReference>
<dbReference type="SUPFAM" id="SSF55307">
    <property type="entry name" value="Tubulin C-terminal domain-like"/>
    <property type="match status" value="1"/>
</dbReference>
<evidence type="ECO:0000256" key="5">
    <source>
        <dbReference type="ARBA" id="ARBA00022741"/>
    </source>
</evidence>